<feature type="compositionally biased region" description="Basic and acidic residues" evidence="1">
    <location>
        <begin position="262"/>
        <end position="285"/>
    </location>
</feature>
<feature type="compositionally biased region" description="Polar residues" evidence="1">
    <location>
        <begin position="240"/>
        <end position="257"/>
    </location>
</feature>
<feature type="compositionally biased region" description="Basic and acidic residues" evidence="1">
    <location>
        <begin position="1121"/>
        <end position="1137"/>
    </location>
</feature>
<dbReference type="PANTHER" id="PTHR31008:SF15">
    <property type="entry name" value="GPI-ANCHORED ADHESIN-LIKE PROTEIN"/>
    <property type="match status" value="1"/>
</dbReference>
<dbReference type="PANTHER" id="PTHR31008">
    <property type="entry name" value="COP1-INTERACTING PROTEIN-RELATED"/>
    <property type="match status" value="1"/>
</dbReference>
<comment type="caution">
    <text evidence="2">The sequence shown here is derived from an EMBL/GenBank/DDBJ whole genome shotgun (WGS) entry which is preliminary data.</text>
</comment>
<sequence>MKSDMPLDYAVFQLSPKHSRCELFVSSDGITEKIASGLLKPFVSHLQIAEEQLTTTSQSFKLEVGRQKNAKMWFTKGTLERFVRFVSTPEVLELVNTFDAEMSQLEAARKIYSQGAGDQLSGGGGTGVKATDDATKKELLRAIDVRLLAVKQDLSTACARAAAAGFNIDTVSELQIFADRFGAHRLNEACVKFISLSDKRPELIQQWKSRPDDRALRSSYGSDMSIDDDPTSPPPHQEPATCQQPNPATLTRPSSRTFSRKPSVDKEDSKTPNDTIPEKSRKDESSTPDQTISISASQPTRRLSVQDRISMFENKQKENSGGKPAVVVKPVELRRLSSDLSASGGVASEKAVLRRWSGASDMSIDLSADKKDTESLPCTPASSVVSQEAKVLNSNDNTIELSSVAKPEIKVIPSLGHVSDNRFEGVSFNNSAMLSESIKLNSNLGSGKRDGLNDQGLGKMTQSRSYVGRAEDQDFSENNHKTSTDGKAEQRKGLSGSQAHTIGVDDHASSISQNRPSVSKVAEQLEFPNQREDFEPRDESTNQIQKKATQKTAVEPGVLENDAGLKIKRAFTSRYKGTEADSSSAQKEVRSFGEAEIAEKKLPYMSEKVPSVGDSGPQGLKINRQAELSKKARVQRDESSFSANSKTPFSGKVKTEAQEGIVSFSTPPPDQVQRIRQTKGNQELNDELKVKASELERLFARHKSRGPTDQSNSSSRKGKSGEAQPEPSSDLHYTKPVSDIAPPRSSDSYQSTEPNKFSKNSTKSNFVSPVKTVDAMNKNFSELSIQEGSRGKLYDTYMQKRNAKLREEWSSNGAEKEARLKSMKDSIERNRSEMKAKISGSADRQDSASSAQRRAERLRSYNNRPILKREQQDLDFVDSDYDDEAFDFTEQNRLHENTLFRDGVSKGKKHLPNNRSLLSTTPRTSAAPAPKSATKSSANSGKRRTQMENPLAQSVPNFSELRKENAKPSSGVSKSTRSQVRNYVRSRGTNEEAANIAREDNKYRRSQLLRKSSANPGDYGEMSTLDSDGVNLKPIKFDVEVLKNVTPKPFLKKGSRASFVSQTSIARDKASLVSEFIKNEEENDDDVESGLDEFASAGKNELDEEFEALNTEEDQNIFNNREPKQGLDPEKLIKSESENGDITNRALDSQLPTVDSMQDWPEESPVSWNYTHRQNPFPYPHEMSDIDASVDSPGGSPASWNSNSFNQIESDSSRMRKKWGTAQKPMLVAQSSNNFPRKDMKTGFKRLLKFGRKSRGSDILVDWISATTSEGDDDTEDGRDPAYRSSEDLRKSRMGFSHAQPFDDSCNESEFNESVQSSQISIPAAPANFKLRDDHISGSSIKGSKVIFFSLNVSEQGK</sequence>
<dbReference type="Proteomes" id="UP001632038">
    <property type="component" value="Unassembled WGS sequence"/>
</dbReference>
<name>A0ABD3DC88_9LAMI</name>
<proteinExistence type="predicted"/>
<feature type="compositionally biased region" description="Basic and acidic residues" evidence="1">
    <location>
        <begin position="1278"/>
        <end position="1291"/>
    </location>
</feature>
<feature type="compositionally biased region" description="Polar residues" evidence="1">
    <location>
        <begin position="674"/>
        <end position="683"/>
    </location>
</feature>
<dbReference type="EMBL" id="JAVIJP010000017">
    <property type="protein sequence ID" value="KAL3639803.1"/>
    <property type="molecule type" value="Genomic_DNA"/>
</dbReference>
<accession>A0ABD3DC88</accession>
<feature type="compositionally biased region" description="Polar residues" evidence="1">
    <location>
        <begin position="287"/>
        <end position="303"/>
    </location>
</feature>
<feature type="compositionally biased region" description="Basic and acidic residues" evidence="1">
    <location>
        <begin position="686"/>
        <end position="699"/>
    </location>
</feature>
<feature type="compositionally biased region" description="Polar residues" evidence="1">
    <location>
        <begin position="1198"/>
        <end position="1210"/>
    </location>
</feature>
<feature type="compositionally biased region" description="Polar residues" evidence="1">
    <location>
        <begin position="947"/>
        <end position="957"/>
    </location>
</feature>
<reference evidence="3" key="1">
    <citation type="journal article" date="2024" name="IScience">
        <title>Strigolactones Initiate the Formation of Haustorium-like Structures in Castilleja.</title>
        <authorList>
            <person name="Buerger M."/>
            <person name="Peterson D."/>
            <person name="Chory J."/>
        </authorList>
    </citation>
    <scope>NUCLEOTIDE SEQUENCE [LARGE SCALE GENOMIC DNA]</scope>
</reference>
<feature type="compositionally biased region" description="Polar residues" evidence="1">
    <location>
        <begin position="745"/>
        <end position="767"/>
    </location>
</feature>
<feature type="compositionally biased region" description="Polar residues" evidence="1">
    <location>
        <begin position="1140"/>
        <end position="1156"/>
    </location>
</feature>
<feature type="compositionally biased region" description="Polar residues" evidence="1">
    <location>
        <begin position="967"/>
        <end position="981"/>
    </location>
</feature>
<evidence type="ECO:0000256" key="1">
    <source>
        <dbReference type="SAM" id="MobiDB-lite"/>
    </source>
</evidence>
<protein>
    <recommendedName>
        <fullName evidence="4">COP1-interacting protein 7</fullName>
    </recommendedName>
</protein>
<feature type="region of interest" description="Disordered" evidence="1">
    <location>
        <begin position="1183"/>
        <end position="1215"/>
    </location>
</feature>
<feature type="compositionally biased region" description="Basic and acidic residues" evidence="1">
    <location>
        <begin position="529"/>
        <end position="540"/>
    </location>
</feature>
<keyword evidence="3" id="KW-1185">Reference proteome</keyword>
<feature type="compositionally biased region" description="Polar residues" evidence="1">
    <location>
        <begin position="541"/>
        <end position="551"/>
    </location>
</feature>
<feature type="region of interest" description="Disordered" evidence="1">
    <location>
        <begin position="1268"/>
        <end position="1318"/>
    </location>
</feature>
<gene>
    <name evidence="2" type="ORF">CASFOL_014771</name>
</gene>
<feature type="region of interest" description="Disordered" evidence="1">
    <location>
        <begin position="899"/>
        <end position="1026"/>
    </location>
</feature>
<evidence type="ECO:0000313" key="3">
    <source>
        <dbReference type="Proteomes" id="UP001632038"/>
    </source>
</evidence>
<feature type="compositionally biased region" description="Basic and acidic residues" evidence="1">
    <location>
        <begin position="627"/>
        <end position="639"/>
    </location>
</feature>
<feature type="region of interest" description="Disordered" evidence="1">
    <location>
        <begin position="607"/>
        <end position="769"/>
    </location>
</feature>
<feature type="region of interest" description="Disordered" evidence="1">
    <location>
        <begin position="1111"/>
        <end position="1162"/>
    </location>
</feature>
<feature type="compositionally biased region" description="Basic and acidic residues" evidence="1">
    <location>
        <begin position="806"/>
        <end position="836"/>
    </location>
</feature>
<feature type="compositionally biased region" description="Basic and acidic residues" evidence="1">
    <location>
        <begin position="469"/>
        <end position="492"/>
    </location>
</feature>
<organism evidence="2 3">
    <name type="scientific">Castilleja foliolosa</name>
    <dbReference type="NCBI Taxonomy" id="1961234"/>
    <lineage>
        <taxon>Eukaryota</taxon>
        <taxon>Viridiplantae</taxon>
        <taxon>Streptophyta</taxon>
        <taxon>Embryophyta</taxon>
        <taxon>Tracheophyta</taxon>
        <taxon>Spermatophyta</taxon>
        <taxon>Magnoliopsida</taxon>
        <taxon>eudicotyledons</taxon>
        <taxon>Gunneridae</taxon>
        <taxon>Pentapetalae</taxon>
        <taxon>asterids</taxon>
        <taxon>lamiids</taxon>
        <taxon>Lamiales</taxon>
        <taxon>Orobanchaceae</taxon>
        <taxon>Pedicularideae</taxon>
        <taxon>Castillejinae</taxon>
        <taxon>Castilleja</taxon>
    </lineage>
</organism>
<feature type="region of interest" description="Disordered" evidence="1">
    <location>
        <begin position="806"/>
        <end position="874"/>
    </location>
</feature>
<evidence type="ECO:0000313" key="2">
    <source>
        <dbReference type="EMBL" id="KAL3639803.1"/>
    </source>
</evidence>
<feature type="compositionally biased region" description="Low complexity" evidence="1">
    <location>
        <begin position="919"/>
        <end position="938"/>
    </location>
</feature>
<feature type="region of interest" description="Disordered" evidence="1">
    <location>
        <begin position="209"/>
        <end position="303"/>
    </location>
</feature>
<feature type="region of interest" description="Disordered" evidence="1">
    <location>
        <begin position="442"/>
        <end position="551"/>
    </location>
</feature>
<evidence type="ECO:0008006" key="4">
    <source>
        <dbReference type="Google" id="ProtNLM"/>
    </source>
</evidence>